<dbReference type="GO" id="GO:0045892">
    <property type="term" value="P:negative regulation of DNA-templated transcription"/>
    <property type="evidence" value="ECO:0007669"/>
    <property type="project" value="TreeGrafter"/>
</dbReference>
<comment type="caution">
    <text evidence="5">The sequence shown here is derived from an EMBL/GenBank/DDBJ whole genome shotgun (WGS) entry which is preliminary data.</text>
</comment>
<protein>
    <submittedName>
        <fullName evidence="5">DNA-binding GntR family transcriptional regulator</fullName>
    </submittedName>
</protein>
<evidence type="ECO:0000313" key="5">
    <source>
        <dbReference type="EMBL" id="TWF73712.1"/>
    </source>
</evidence>
<dbReference type="SUPFAM" id="SSF64288">
    <property type="entry name" value="Chorismate lyase-like"/>
    <property type="match status" value="1"/>
</dbReference>
<dbReference type="InterPro" id="IPR036390">
    <property type="entry name" value="WH_DNA-bd_sf"/>
</dbReference>
<keyword evidence="2 5" id="KW-0238">DNA-binding</keyword>
<dbReference type="CDD" id="cd07377">
    <property type="entry name" value="WHTH_GntR"/>
    <property type="match status" value="1"/>
</dbReference>
<evidence type="ECO:0000256" key="2">
    <source>
        <dbReference type="ARBA" id="ARBA00023125"/>
    </source>
</evidence>
<feature type="domain" description="HTH gntR-type" evidence="4">
    <location>
        <begin position="47"/>
        <end position="114"/>
    </location>
</feature>
<name>A0A561SFS0_9ACTN</name>
<sequence length="299" mass="32168">MLRPVTRLNLPEQQVLQDAGRLSPQRRPGPARVEDTVGTAQLTAVPEPKYWQLRTVLLRAIDTEFSTGQVIPNERELAARFNVARATLRQALDQLELEGRLVRRRGIGTLVAAPRVGVQVSRQEEGWPGGSREQAWQTVGFAVAAAGEQLAKALGVPVGEQVHTVRRLRVEQGKTVATEALHVPDSALAMLPEIRLSGAAGSGAGPEDEGRALLRRMERLTVDGESRSVELGVAEADEALLLQRPPGTPVLVVTTQYASAGRLAAVAVSTYRADTCRLTFGETGLVEVTPVPADFRTAS</sequence>
<dbReference type="AlphaFoldDB" id="A0A561SFS0"/>
<dbReference type="InterPro" id="IPR028978">
    <property type="entry name" value="Chorismate_lyase_/UTRA_dom_sf"/>
</dbReference>
<dbReference type="Gene3D" id="3.40.1410.10">
    <property type="entry name" value="Chorismate lyase-like"/>
    <property type="match status" value="1"/>
</dbReference>
<gene>
    <name evidence="5" type="ORF">FHX73_15339</name>
</gene>
<dbReference type="InterPro" id="IPR000524">
    <property type="entry name" value="Tscrpt_reg_HTH_GntR"/>
</dbReference>
<dbReference type="GO" id="GO:0003677">
    <property type="term" value="F:DNA binding"/>
    <property type="evidence" value="ECO:0007669"/>
    <property type="project" value="UniProtKB-KW"/>
</dbReference>
<evidence type="ECO:0000313" key="6">
    <source>
        <dbReference type="Proteomes" id="UP000317940"/>
    </source>
</evidence>
<evidence type="ECO:0000256" key="3">
    <source>
        <dbReference type="ARBA" id="ARBA00023163"/>
    </source>
</evidence>
<dbReference type="Proteomes" id="UP000317940">
    <property type="component" value="Unassembled WGS sequence"/>
</dbReference>
<evidence type="ECO:0000259" key="4">
    <source>
        <dbReference type="PROSITE" id="PS50949"/>
    </source>
</evidence>
<keyword evidence="3" id="KW-0804">Transcription</keyword>
<dbReference type="InterPro" id="IPR036388">
    <property type="entry name" value="WH-like_DNA-bd_sf"/>
</dbReference>
<dbReference type="InterPro" id="IPR011663">
    <property type="entry name" value="UTRA"/>
</dbReference>
<dbReference type="PANTHER" id="PTHR44846:SF17">
    <property type="entry name" value="GNTR-FAMILY TRANSCRIPTIONAL REGULATOR"/>
    <property type="match status" value="1"/>
</dbReference>
<keyword evidence="6" id="KW-1185">Reference proteome</keyword>
<dbReference type="SMART" id="SM00345">
    <property type="entry name" value="HTH_GNTR"/>
    <property type="match status" value="1"/>
</dbReference>
<dbReference type="PROSITE" id="PS50949">
    <property type="entry name" value="HTH_GNTR"/>
    <property type="match status" value="1"/>
</dbReference>
<dbReference type="GO" id="GO:0003700">
    <property type="term" value="F:DNA-binding transcription factor activity"/>
    <property type="evidence" value="ECO:0007669"/>
    <property type="project" value="InterPro"/>
</dbReference>
<dbReference type="Gene3D" id="1.10.10.10">
    <property type="entry name" value="Winged helix-like DNA-binding domain superfamily/Winged helix DNA-binding domain"/>
    <property type="match status" value="1"/>
</dbReference>
<accession>A0A561SFS0</accession>
<dbReference type="InterPro" id="IPR050679">
    <property type="entry name" value="Bact_HTH_transcr_reg"/>
</dbReference>
<dbReference type="PRINTS" id="PR00035">
    <property type="entry name" value="HTHGNTR"/>
</dbReference>
<proteinExistence type="predicted"/>
<dbReference type="PANTHER" id="PTHR44846">
    <property type="entry name" value="MANNOSYL-D-GLYCERATE TRANSPORT/METABOLISM SYSTEM REPRESSOR MNGR-RELATED"/>
    <property type="match status" value="1"/>
</dbReference>
<organism evidence="5 6">
    <name type="scientific">Kitasatospora viridis</name>
    <dbReference type="NCBI Taxonomy" id="281105"/>
    <lineage>
        <taxon>Bacteria</taxon>
        <taxon>Bacillati</taxon>
        <taxon>Actinomycetota</taxon>
        <taxon>Actinomycetes</taxon>
        <taxon>Kitasatosporales</taxon>
        <taxon>Streptomycetaceae</taxon>
        <taxon>Kitasatospora</taxon>
    </lineage>
</organism>
<dbReference type="SMART" id="SM00866">
    <property type="entry name" value="UTRA"/>
    <property type="match status" value="1"/>
</dbReference>
<dbReference type="Pfam" id="PF07702">
    <property type="entry name" value="UTRA"/>
    <property type="match status" value="1"/>
</dbReference>
<keyword evidence="1" id="KW-0805">Transcription regulation</keyword>
<dbReference type="Pfam" id="PF00392">
    <property type="entry name" value="GntR"/>
    <property type="match status" value="1"/>
</dbReference>
<dbReference type="EMBL" id="VIWT01000005">
    <property type="protein sequence ID" value="TWF73712.1"/>
    <property type="molecule type" value="Genomic_DNA"/>
</dbReference>
<dbReference type="SUPFAM" id="SSF46785">
    <property type="entry name" value="Winged helix' DNA-binding domain"/>
    <property type="match status" value="1"/>
</dbReference>
<reference evidence="5 6" key="1">
    <citation type="submission" date="2019-06" db="EMBL/GenBank/DDBJ databases">
        <title>Sequencing the genomes of 1000 actinobacteria strains.</title>
        <authorList>
            <person name="Klenk H.-P."/>
        </authorList>
    </citation>
    <scope>NUCLEOTIDE SEQUENCE [LARGE SCALE GENOMIC DNA]</scope>
    <source>
        <strain evidence="5 6">DSM 44826</strain>
    </source>
</reference>
<evidence type="ECO:0000256" key="1">
    <source>
        <dbReference type="ARBA" id="ARBA00023015"/>
    </source>
</evidence>